<gene>
    <name evidence="3" type="ORF">HAHE_08730</name>
</gene>
<protein>
    <submittedName>
        <fullName evidence="3">Uncharacterized protein</fullName>
    </submittedName>
</protein>
<reference evidence="3 4" key="1">
    <citation type="submission" date="2021-06" db="EMBL/GenBank/DDBJ databases">
        <title>Complete genome of Haloferula helveola possessing various polysaccharide degrading enzymes.</title>
        <authorList>
            <person name="Takami H."/>
            <person name="Huang C."/>
            <person name="Hamasaki K."/>
        </authorList>
    </citation>
    <scope>NUCLEOTIDE SEQUENCE [LARGE SCALE GENOMIC DNA]</scope>
    <source>
        <strain evidence="3 4">CN-1</strain>
    </source>
</reference>
<dbReference type="RefSeq" id="WP_338688923.1">
    <property type="nucleotide sequence ID" value="NZ_AP024702.1"/>
</dbReference>
<keyword evidence="2" id="KW-0732">Signal</keyword>
<evidence type="ECO:0000313" key="4">
    <source>
        <dbReference type="Proteomes" id="UP001374893"/>
    </source>
</evidence>
<dbReference type="EMBL" id="AP024702">
    <property type="protein sequence ID" value="BCX46965.1"/>
    <property type="molecule type" value="Genomic_DNA"/>
</dbReference>
<proteinExistence type="predicted"/>
<feature type="region of interest" description="Disordered" evidence="1">
    <location>
        <begin position="133"/>
        <end position="174"/>
    </location>
</feature>
<feature type="signal peptide" evidence="2">
    <location>
        <begin position="1"/>
        <end position="17"/>
    </location>
</feature>
<name>A0ABM7R7W5_9BACT</name>
<dbReference type="Proteomes" id="UP001374893">
    <property type="component" value="Chromosome"/>
</dbReference>
<organism evidence="3 4">
    <name type="scientific">Haloferula helveola</name>
    <dbReference type="NCBI Taxonomy" id="490095"/>
    <lineage>
        <taxon>Bacteria</taxon>
        <taxon>Pseudomonadati</taxon>
        <taxon>Verrucomicrobiota</taxon>
        <taxon>Verrucomicrobiia</taxon>
        <taxon>Verrucomicrobiales</taxon>
        <taxon>Verrucomicrobiaceae</taxon>
        <taxon>Haloferula</taxon>
    </lineage>
</organism>
<sequence>MKRIALLPILLASVAFASESLPLASTEYTLILTHEAKRPEVRLPGDAIPEKEYRAVKERSILHVRFTEDRKAVEIMPAGIVGKVANADAKKRVYRLTKGLFAGGQLIIESTANGLTATLTEYGSGVPVISSVRGEFKPKAPEAEPGGAGRPATSPQSDLEGGEKPQPKAETSSR</sequence>
<evidence type="ECO:0000256" key="2">
    <source>
        <dbReference type="SAM" id="SignalP"/>
    </source>
</evidence>
<feature type="compositionally biased region" description="Basic and acidic residues" evidence="1">
    <location>
        <begin position="161"/>
        <end position="174"/>
    </location>
</feature>
<evidence type="ECO:0000256" key="1">
    <source>
        <dbReference type="SAM" id="MobiDB-lite"/>
    </source>
</evidence>
<feature type="chain" id="PRO_5045979054" evidence="2">
    <location>
        <begin position="18"/>
        <end position="174"/>
    </location>
</feature>
<evidence type="ECO:0000313" key="3">
    <source>
        <dbReference type="EMBL" id="BCX46965.1"/>
    </source>
</evidence>
<keyword evidence="4" id="KW-1185">Reference proteome</keyword>
<accession>A0ABM7R7W5</accession>